<evidence type="ECO:0000259" key="3">
    <source>
        <dbReference type="SMART" id="SM00829"/>
    </source>
</evidence>
<feature type="domain" description="Enoyl reductase (ER)" evidence="3">
    <location>
        <begin position="10"/>
        <end position="314"/>
    </location>
</feature>
<name>A0A9D1ZMD1_9LACO</name>
<dbReference type="PANTHER" id="PTHR48106">
    <property type="entry name" value="QUINONE OXIDOREDUCTASE PIG3-RELATED"/>
    <property type="match status" value="1"/>
</dbReference>
<reference evidence="4" key="2">
    <citation type="submission" date="2021-04" db="EMBL/GenBank/DDBJ databases">
        <authorList>
            <person name="Gilroy R."/>
        </authorList>
    </citation>
    <scope>NUCLEOTIDE SEQUENCE</scope>
    <source>
        <strain evidence="4">3204</strain>
    </source>
</reference>
<dbReference type="Pfam" id="PF08240">
    <property type="entry name" value="ADH_N"/>
    <property type="match status" value="1"/>
</dbReference>
<evidence type="ECO:0000313" key="5">
    <source>
        <dbReference type="Proteomes" id="UP000824013"/>
    </source>
</evidence>
<evidence type="ECO:0000313" key="4">
    <source>
        <dbReference type="EMBL" id="HIY92006.1"/>
    </source>
</evidence>
<sequence>MKAIVIHETGGPEVLSYEDVPTPEVKPGWSLVKIKAFGINHIELLTRQGLVPDVKLPKILGLEAVGTIAESTSDDLQEGQKVVLMKTEMGQSLPGSYAEYTLLPNDQIYPVDTDFDWSALAAIPETYYTAYGSIKQLHIKNEDEILIRAGSSGVGLAAMRLIKAKYPENIVTASVRNLDKKQELLDMGYDLVVEDKDGKLQTASHFDKALELVGPATVKDTLSRMYPEGIVCETGILGGQATLEDFEPIHAIPNSVYLTSFASEMGSRDLIDEMFNYITHYHVDATPGKVFSFDQVREAHEYMEKNQGIGKVVILN</sequence>
<dbReference type="GO" id="GO:0016651">
    <property type="term" value="F:oxidoreductase activity, acting on NAD(P)H"/>
    <property type="evidence" value="ECO:0007669"/>
    <property type="project" value="TreeGrafter"/>
</dbReference>
<dbReference type="InterPro" id="IPR011032">
    <property type="entry name" value="GroES-like_sf"/>
</dbReference>
<reference evidence="4" key="1">
    <citation type="journal article" date="2021" name="PeerJ">
        <title>Extensive microbial diversity within the chicken gut microbiome revealed by metagenomics and culture.</title>
        <authorList>
            <person name="Gilroy R."/>
            <person name="Ravi A."/>
            <person name="Getino M."/>
            <person name="Pursley I."/>
            <person name="Horton D.L."/>
            <person name="Alikhan N.F."/>
            <person name="Baker D."/>
            <person name="Gharbi K."/>
            <person name="Hall N."/>
            <person name="Watson M."/>
            <person name="Adriaenssens E.M."/>
            <person name="Foster-Nyarko E."/>
            <person name="Jarju S."/>
            <person name="Secka A."/>
            <person name="Antonio M."/>
            <person name="Oren A."/>
            <person name="Chaudhuri R.R."/>
            <person name="La Ragione R."/>
            <person name="Hildebrand F."/>
            <person name="Pallen M.J."/>
        </authorList>
    </citation>
    <scope>NUCLEOTIDE SEQUENCE</scope>
    <source>
        <strain evidence="4">3204</strain>
    </source>
</reference>
<dbReference type="Pfam" id="PF13602">
    <property type="entry name" value="ADH_zinc_N_2"/>
    <property type="match status" value="1"/>
</dbReference>
<dbReference type="SUPFAM" id="SSF50129">
    <property type="entry name" value="GroES-like"/>
    <property type="match status" value="1"/>
</dbReference>
<dbReference type="GO" id="GO:0070402">
    <property type="term" value="F:NADPH binding"/>
    <property type="evidence" value="ECO:0007669"/>
    <property type="project" value="TreeGrafter"/>
</dbReference>
<accession>A0A9D1ZMD1</accession>
<dbReference type="Gene3D" id="3.90.180.10">
    <property type="entry name" value="Medium-chain alcohol dehydrogenases, catalytic domain"/>
    <property type="match status" value="1"/>
</dbReference>
<dbReference type="InterPro" id="IPR020843">
    <property type="entry name" value="ER"/>
</dbReference>
<organism evidence="4 5">
    <name type="scientific">Candidatus Companilactobacillus pullicola</name>
    <dbReference type="NCBI Taxonomy" id="2838523"/>
    <lineage>
        <taxon>Bacteria</taxon>
        <taxon>Bacillati</taxon>
        <taxon>Bacillota</taxon>
        <taxon>Bacilli</taxon>
        <taxon>Lactobacillales</taxon>
        <taxon>Lactobacillaceae</taxon>
        <taxon>Companilactobacillus</taxon>
    </lineage>
</organism>
<gene>
    <name evidence="4" type="ORF">H9820_03555</name>
</gene>
<dbReference type="SUPFAM" id="SSF51735">
    <property type="entry name" value="NAD(P)-binding Rossmann-fold domains"/>
    <property type="match status" value="1"/>
</dbReference>
<dbReference type="Gene3D" id="3.40.50.720">
    <property type="entry name" value="NAD(P)-binding Rossmann-like Domain"/>
    <property type="match status" value="1"/>
</dbReference>
<dbReference type="EMBL" id="DXCM01000024">
    <property type="protein sequence ID" value="HIY92006.1"/>
    <property type="molecule type" value="Genomic_DNA"/>
</dbReference>
<keyword evidence="2" id="KW-0560">Oxidoreductase</keyword>
<dbReference type="PANTHER" id="PTHR48106:SF18">
    <property type="entry name" value="QUINONE OXIDOREDUCTASE PIG3"/>
    <property type="match status" value="1"/>
</dbReference>
<protein>
    <submittedName>
        <fullName evidence="4">Zinc-binding dehydrogenase</fullName>
    </submittedName>
</protein>
<keyword evidence="1" id="KW-0521">NADP</keyword>
<comment type="caution">
    <text evidence="4">The sequence shown here is derived from an EMBL/GenBank/DDBJ whole genome shotgun (WGS) entry which is preliminary data.</text>
</comment>
<dbReference type="Proteomes" id="UP000824013">
    <property type="component" value="Unassembled WGS sequence"/>
</dbReference>
<dbReference type="InterPro" id="IPR036291">
    <property type="entry name" value="NAD(P)-bd_dom_sf"/>
</dbReference>
<dbReference type="InterPro" id="IPR013154">
    <property type="entry name" value="ADH-like_N"/>
</dbReference>
<dbReference type="AlphaFoldDB" id="A0A9D1ZMD1"/>
<proteinExistence type="predicted"/>
<evidence type="ECO:0000256" key="1">
    <source>
        <dbReference type="ARBA" id="ARBA00022857"/>
    </source>
</evidence>
<evidence type="ECO:0000256" key="2">
    <source>
        <dbReference type="ARBA" id="ARBA00023002"/>
    </source>
</evidence>
<dbReference type="SMART" id="SM00829">
    <property type="entry name" value="PKS_ER"/>
    <property type="match status" value="1"/>
</dbReference>